<reference evidence="2 3" key="1">
    <citation type="submission" date="2015-12" db="EMBL/GenBank/DDBJ databases">
        <title>Draft genome sequence of Moniliophthora roreri, the causal agent of frosty pod rot of cacao.</title>
        <authorList>
            <person name="Aime M.C."/>
            <person name="Diaz-Valderrama J.R."/>
            <person name="Kijpornyongpan T."/>
            <person name="Phillips-Mora W."/>
        </authorList>
    </citation>
    <scope>NUCLEOTIDE SEQUENCE [LARGE SCALE GENOMIC DNA]</scope>
    <source>
        <strain evidence="2 3">MCA 2952</strain>
    </source>
</reference>
<evidence type="ECO:0000313" key="2">
    <source>
        <dbReference type="EMBL" id="KTB35645.1"/>
    </source>
</evidence>
<keyword evidence="1" id="KW-0472">Membrane</keyword>
<dbReference type="Proteomes" id="UP000054988">
    <property type="component" value="Unassembled WGS sequence"/>
</dbReference>
<comment type="caution">
    <text evidence="2">The sequence shown here is derived from an EMBL/GenBank/DDBJ whole genome shotgun (WGS) entry which is preliminary data.</text>
</comment>
<dbReference type="AlphaFoldDB" id="A0A0W0FH35"/>
<keyword evidence="1" id="KW-1133">Transmembrane helix</keyword>
<sequence length="152" mass="18131">MSSSPSNLDFETVVKQEEVYLRLVHPTPEENPSCTSLFDTYLACNGKYFVVYVLYFLLMHITAVRSQVKSWYRYGEGTKCSAKLEDFKFCMGLKWQEPDERRDAWIRRRAEWWARRRLAKSSEDVWEMRKEPPVAYPRRLTEEELKSTTPVM</sequence>
<gene>
    <name evidence="2" type="ORF">WG66_11810</name>
</gene>
<dbReference type="Pfam" id="PF11326">
    <property type="entry name" value="PANTS-like"/>
    <property type="match status" value="1"/>
</dbReference>
<proteinExistence type="predicted"/>
<evidence type="ECO:0000256" key="1">
    <source>
        <dbReference type="SAM" id="Phobius"/>
    </source>
</evidence>
<evidence type="ECO:0000313" key="3">
    <source>
        <dbReference type="Proteomes" id="UP000054988"/>
    </source>
</evidence>
<keyword evidence="1" id="KW-0812">Transmembrane</keyword>
<organism evidence="2 3">
    <name type="scientific">Moniliophthora roreri</name>
    <name type="common">Frosty pod rot fungus</name>
    <name type="synonym">Monilia roreri</name>
    <dbReference type="NCBI Taxonomy" id="221103"/>
    <lineage>
        <taxon>Eukaryota</taxon>
        <taxon>Fungi</taxon>
        <taxon>Dikarya</taxon>
        <taxon>Basidiomycota</taxon>
        <taxon>Agaricomycotina</taxon>
        <taxon>Agaricomycetes</taxon>
        <taxon>Agaricomycetidae</taxon>
        <taxon>Agaricales</taxon>
        <taxon>Marasmiineae</taxon>
        <taxon>Marasmiaceae</taxon>
        <taxon>Moniliophthora</taxon>
    </lineage>
</organism>
<accession>A0A0W0FH35</accession>
<protein>
    <submittedName>
        <fullName evidence="2">Uncharacterized protein</fullName>
    </submittedName>
</protein>
<dbReference type="EMBL" id="LATX01001986">
    <property type="protein sequence ID" value="KTB35645.1"/>
    <property type="molecule type" value="Genomic_DNA"/>
</dbReference>
<feature type="transmembrane region" description="Helical" evidence="1">
    <location>
        <begin position="46"/>
        <end position="64"/>
    </location>
</feature>
<dbReference type="PANTHER" id="PTHR28052:SF1">
    <property type="entry name" value="UPF0545 PROTEIN C22ORF39"/>
    <property type="match status" value="1"/>
</dbReference>
<dbReference type="PANTHER" id="PTHR28052">
    <property type="entry name" value="UPF0545 PROTEIN C22ORF39"/>
    <property type="match status" value="1"/>
</dbReference>
<name>A0A0W0FH35_MONRR</name>
<dbReference type="InterPro" id="IPR021475">
    <property type="entry name" value="Pants/Emi1-like"/>
</dbReference>